<sequence>MVYWDILHQNICKRIHVLLFKAEYVGFGPTSCRFMLDWVYEQLEMLARIPVGPAVGCPLVAIMAEHY</sequence>
<dbReference type="EMBL" id="JBBWRZ010000003">
    <property type="protein sequence ID" value="KAK8239980.1"/>
    <property type="molecule type" value="Genomic_DNA"/>
</dbReference>
<evidence type="ECO:0000313" key="1">
    <source>
        <dbReference type="EMBL" id="KAK8239980.1"/>
    </source>
</evidence>
<protein>
    <submittedName>
        <fullName evidence="1">Uncharacterized protein</fullName>
    </submittedName>
</protein>
<reference evidence="1 2" key="1">
    <citation type="submission" date="2024-04" db="EMBL/GenBank/DDBJ databases">
        <title>Phyllosticta paracitricarpa is synonymous to the EU quarantine fungus P. citricarpa based on phylogenomic analyses.</title>
        <authorList>
            <consortium name="Lawrence Berkeley National Laboratory"/>
            <person name="Van Ingen-Buijs V.A."/>
            <person name="Van Westerhoven A.C."/>
            <person name="Haridas S."/>
            <person name="Skiadas P."/>
            <person name="Martin F."/>
            <person name="Groenewald J.Z."/>
            <person name="Crous P.W."/>
            <person name="Seidl M.F."/>
        </authorList>
    </citation>
    <scope>NUCLEOTIDE SEQUENCE [LARGE SCALE GENOMIC DNA]</scope>
    <source>
        <strain evidence="1 2">CBS 123374</strain>
    </source>
</reference>
<comment type="caution">
    <text evidence="1">The sequence shown here is derived from an EMBL/GenBank/DDBJ whole genome shotgun (WGS) entry which is preliminary data.</text>
</comment>
<keyword evidence="2" id="KW-1185">Reference proteome</keyword>
<evidence type="ECO:0000313" key="2">
    <source>
        <dbReference type="Proteomes" id="UP001492380"/>
    </source>
</evidence>
<dbReference type="Proteomes" id="UP001492380">
    <property type="component" value="Unassembled WGS sequence"/>
</dbReference>
<name>A0ABR1YUV2_9PEZI</name>
<accession>A0ABR1YUV2</accession>
<gene>
    <name evidence="1" type="ORF">HDK90DRAFT_508514</name>
</gene>
<proteinExistence type="predicted"/>
<organism evidence="1 2">
    <name type="scientific">Phyllosticta capitalensis</name>
    <dbReference type="NCBI Taxonomy" id="121624"/>
    <lineage>
        <taxon>Eukaryota</taxon>
        <taxon>Fungi</taxon>
        <taxon>Dikarya</taxon>
        <taxon>Ascomycota</taxon>
        <taxon>Pezizomycotina</taxon>
        <taxon>Dothideomycetes</taxon>
        <taxon>Dothideomycetes incertae sedis</taxon>
        <taxon>Botryosphaeriales</taxon>
        <taxon>Phyllostictaceae</taxon>
        <taxon>Phyllosticta</taxon>
    </lineage>
</organism>